<dbReference type="Gene3D" id="3.90.230.10">
    <property type="entry name" value="Creatinase/methionine aminopeptidase superfamily"/>
    <property type="match status" value="1"/>
</dbReference>
<dbReference type="InterPro" id="IPR036005">
    <property type="entry name" value="Creatinase/aminopeptidase-like"/>
</dbReference>
<sequence>MQLDAIQAALQAASLDGWLFYDHHHRDPIGERILGLDPHAHVTRRWYYLVPAVGEPRKLVHRIESQRLDSLPGSKGLYSGWQELETTLDTMLTGTRRLAMQYSPRNAIMYVSMVDAGTVEFLRSLGKEIVSSADLVSQFEAVLTAEQMASHTVAQRKIDAILAQAFREVGRVLRPASGRPGSISEFDLVEWFSDAMRREGLTWENGPNVSVGANAADSHYEPTRERSQPIRNGDFLLIDIWAKTEALASGRPSIHYDITWTGVIGREPTELEQRVFVAVRDARDAAIKKIEDAFAAGIPIRGFEADDAAREVIRRTGFGDYFTHRTGHSIATDLHGAGAHLDNLETHDERLILPNTCFSVEPGVYLPPGYAAQPQFGVRSEVDMMTAPGKAWVTGPRQQELVRI</sequence>
<reference evidence="3" key="1">
    <citation type="journal article" date="2019" name="Int. J. Syst. Evol. Microbiol.">
        <title>The Global Catalogue of Microorganisms (GCM) 10K type strain sequencing project: providing services to taxonomists for standard genome sequencing and annotation.</title>
        <authorList>
            <consortium name="The Broad Institute Genomics Platform"/>
            <consortium name="The Broad Institute Genome Sequencing Center for Infectious Disease"/>
            <person name="Wu L."/>
            <person name="Ma J."/>
        </authorList>
    </citation>
    <scope>NUCLEOTIDE SEQUENCE [LARGE SCALE GENOMIC DNA]</scope>
    <source>
        <strain evidence="3">JCM 4087</strain>
    </source>
</reference>
<proteinExistence type="predicted"/>
<feature type="domain" description="Peptidase M24" evidence="1">
    <location>
        <begin position="156"/>
        <end position="384"/>
    </location>
</feature>
<dbReference type="PANTHER" id="PTHR46112">
    <property type="entry name" value="AMINOPEPTIDASE"/>
    <property type="match status" value="1"/>
</dbReference>
<organism evidence="2 3">
    <name type="scientific">Acidicapsa dinghuensis</name>
    <dbReference type="NCBI Taxonomy" id="2218256"/>
    <lineage>
        <taxon>Bacteria</taxon>
        <taxon>Pseudomonadati</taxon>
        <taxon>Acidobacteriota</taxon>
        <taxon>Terriglobia</taxon>
        <taxon>Terriglobales</taxon>
        <taxon>Acidobacteriaceae</taxon>
        <taxon>Acidicapsa</taxon>
    </lineage>
</organism>
<dbReference type="InterPro" id="IPR050659">
    <property type="entry name" value="Peptidase_M24B"/>
</dbReference>
<protein>
    <submittedName>
        <fullName evidence="2">M24 family metallopeptidase</fullName>
    </submittedName>
</protein>
<evidence type="ECO:0000313" key="2">
    <source>
        <dbReference type="EMBL" id="MFC5862520.1"/>
    </source>
</evidence>
<dbReference type="PANTHER" id="PTHR46112:SF3">
    <property type="entry name" value="AMINOPEPTIDASE YPDF"/>
    <property type="match status" value="1"/>
</dbReference>
<evidence type="ECO:0000259" key="1">
    <source>
        <dbReference type="Pfam" id="PF00557"/>
    </source>
</evidence>
<dbReference type="RefSeq" id="WP_263335932.1">
    <property type="nucleotide sequence ID" value="NZ_JAGSYH010000003.1"/>
</dbReference>
<dbReference type="Proteomes" id="UP001596091">
    <property type="component" value="Unassembled WGS sequence"/>
</dbReference>
<dbReference type="Pfam" id="PF00557">
    <property type="entry name" value="Peptidase_M24"/>
    <property type="match status" value="1"/>
</dbReference>
<name>A0ABW1EEK8_9BACT</name>
<comment type="caution">
    <text evidence="2">The sequence shown here is derived from an EMBL/GenBank/DDBJ whole genome shotgun (WGS) entry which is preliminary data.</text>
</comment>
<gene>
    <name evidence="2" type="ORF">ACFPT7_09485</name>
</gene>
<evidence type="ECO:0000313" key="3">
    <source>
        <dbReference type="Proteomes" id="UP001596091"/>
    </source>
</evidence>
<accession>A0ABW1EEK8</accession>
<dbReference type="EMBL" id="JBHSPH010000002">
    <property type="protein sequence ID" value="MFC5862520.1"/>
    <property type="molecule type" value="Genomic_DNA"/>
</dbReference>
<dbReference type="InterPro" id="IPR000994">
    <property type="entry name" value="Pept_M24"/>
</dbReference>
<dbReference type="SUPFAM" id="SSF55920">
    <property type="entry name" value="Creatinase/aminopeptidase"/>
    <property type="match status" value="1"/>
</dbReference>
<keyword evidence="3" id="KW-1185">Reference proteome</keyword>